<name>A0AA35R3G3_GEOBA</name>
<feature type="compositionally biased region" description="Basic residues" evidence="1">
    <location>
        <begin position="111"/>
        <end position="126"/>
    </location>
</feature>
<feature type="non-terminal residue" evidence="2">
    <location>
        <position position="1"/>
    </location>
</feature>
<feature type="compositionally biased region" description="Basic residues" evidence="1">
    <location>
        <begin position="1"/>
        <end position="10"/>
    </location>
</feature>
<protein>
    <submittedName>
        <fullName evidence="2">Uncharacterized protein</fullName>
    </submittedName>
</protein>
<dbReference type="InterPro" id="IPR013083">
    <property type="entry name" value="Znf_RING/FYVE/PHD"/>
</dbReference>
<dbReference type="Proteomes" id="UP001174909">
    <property type="component" value="Unassembled WGS sequence"/>
</dbReference>
<feature type="compositionally biased region" description="Basic residues" evidence="1">
    <location>
        <begin position="318"/>
        <end position="327"/>
    </location>
</feature>
<sequence>RERKRRRGRSRTSVVSHRLLESLPQRRDNGRQSRQQTMTVRDCLGPWRLSPRGRQPLVLLLGSRSGPQHTERADRERSREGPVARGRDAVQTDVREGEGGYLAAGGDSGERRKHQLTSHQSTRGRGRGVGSGVSSGGDSTKRQRRTAYRSQFTQKRRRKRRKPEDEALWQPAHKSTATENRRPIYVFSTDMANAAADAVLKNRYDSIIQFHNAQPKGPGFLRPSTNDTGRRDDTNNSNDVTRDSSESDDEGEGGGARGGGSGGGGGRGGGVVRGVNEVNKAPKRRSSRLSTSEDTPTAKRLRGGGQARRGSDNSKQTRYSRRLRKRQQASSSPPSSPAESANQSSSEEDESGAESGGSPAPLPVTQRRGG</sequence>
<evidence type="ECO:0000256" key="1">
    <source>
        <dbReference type="SAM" id="MobiDB-lite"/>
    </source>
</evidence>
<feature type="region of interest" description="Disordered" evidence="1">
    <location>
        <begin position="212"/>
        <end position="370"/>
    </location>
</feature>
<feature type="compositionally biased region" description="Basic and acidic residues" evidence="1">
    <location>
        <begin position="18"/>
        <end position="31"/>
    </location>
</feature>
<proteinExistence type="predicted"/>
<organism evidence="2 3">
    <name type="scientific">Geodia barretti</name>
    <name type="common">Barrett's horny sponge</name>
    <dbReference type="NCBI Taxonomy" id="519541"/>
    <lineage>
        <taxon>Eukaryota</taxon>
        <taxon>Metazoa</taxon>
        <taxon>Porifera</taxon>
        <taxon>Demospongiae</taxon>
        <taxon>Heteroscleromorpha</taxon>
        <taxon>Tetractinellida</taxon>
        <taxon>Astrophorina</taxon>
        <taxon>Geodiidae</taxon>
        <taxon>Geodia</taxon>
    </lineage>
</organism>
<feature type="compositionally biased region" description="Low complexity" evidence="1">
    <location>
        <begin position="328"/>
        <end position="345"/>
    </location>
</feature>
<feature type="compositionally biased region" description="Gly residues" evidence="1">
    <location>
        <begin position="253"/>
        <end position="272"/>
    </location>
</feature>
<dbReference type="AlphaFoldDB" id="A0AA35R3G3"/>
<reference evidence="2" key="1">
    <citation type="submission" date="2023-03" db="EMBL/GenBank/DDBJ databases">
        <authorList>
            <person name="Steffen K."/>
            <person name="Cardenas P."/>
        </authorList>
    </citation>
    <scope>NUCLEOTIDE SEQUENCE</scope>
</reference>
<feature type="compositionally biased region" description="Basic and acidic residues" evidence="1">
    <location>
        <begin position="228"/>
        <end position="245"/>
    </location>
</feature>
<evidence type="ECO:0000313" key="3">
    <source>
        <dbReference type="Proteomes" id="UP001174909"/>
    </source>
</evidence>
<keyword evidence="3" id="KW-1185">Reference proteome</keyword>
<accession>A0AA35R3G3</accession>
<feature type="compositionally biased region" description="Basic and acidic residues" evidence="1">
    <location>
        <begin position="69"/>
        <end position="98"/>
    </location>
</feature>
<evidence type="ECO:0000313" key="2">
    <source>
        <dbReference type="EMBL" id="CAI8002406.1"/>
    </source>
</evidence>
<comment type="caution">
    <text evidence="2">The sequence shown here is derived from an EMBL/GenBank/DDBJ whole genome shotgun (WGS) entry which is preliminary data.</text>
</comment>
<feature type="region of interest" description="Disordered" evidence="1">
    <location>
        <begin position="1"/>
        <end position="175"/>
    </location>
</feature>
<dbReference type="EMBL" id="CASHTH010000479">
    <property type="protein sequence ID" value="CAI8002406.1"/>
    <property type="molecule type" value="Genomic_DNA"/>
</dbReference>
<feature type="non-terminal residue" evidence="2">
    <location>
        <position position="370"/>
    </location>
</feature>
<dbReference type="Gene3D" id="3.30.40.10">
    <property type="entry name" value="Zinc/RING finger domain, C3HC4 (zinc finger)"/>
    <property type="match status" value="1"/>
</dbReference>
<gene>
    <name evidence="2" type="ORF">GBAR_LOCUS3386</name>
</gene>